<reference evidence="1 2" key="1">
    <citation type="submission" date="2020-05" db="EMBL/GenBank/DDBJ databases">
        <title>Horizontal transmission and recombination maintain forever young bacterial symbiont genomes.</title>
        <authorList>
            <person name="Russell S.L."/>
            <person name="Pepper-Tunick E."/>
            <person name="Svedberg J."/>
            <person name="Byrne A."/>
            <person name="Ruelas Castillo J."/>
            <person name="Vollmers C."/>
            <person name="Beinart R.A."/>
            <person name="Corbett-Detig R."/>
        </authorList>
    </citation>
    <scope>NUCLEOTIDE SEQUENCE [LARGE SCALE GENOMIC DNA]</scope>
    <source>
        <strain evidence="1">4727-3</strain>
    </source>
</reference>
<proteinExistence type="predicted"/>
<name>A0A7Z0MPG9_9GAMM</name>
<evidence type="ECO:0000313" key="2">
    <source>
        <dbReference type="Proteomes" id="UP000537890"/>
    </source>
</evidence>
<protein>
    <submittedName>
        <fullName evidence="1">Uncharacterized protein</fullName>
    </submittedName>
</protein>
<dbReference type="AlphaFoldDB" id="A0A7Z0MPG9"/>
<comment type="caution">
    <text evidence="1">The sequence shown here is derived from an EMBL/GenBank/DDBJ whole genome shotgun (WGS) entry which is preliminary data.</text>
</comment>
<organism evidence="1 2">
    <name type="scientific">Candidatus Methanofishera endochildressiae</name>
    <dbReference type="NCBI Taxonomy" id="2738884"/>
    <lineage>
        <taxon>Bacteria</taxon>
        <taxon>Pseudomonadati</taxon>
        <taxon>Pseudomonadota</taxon>
        <taxon>Gammaproteobacteria</taxon>
        <taxon>Candidatus Methanofishera</taxon>
    </lineage>
</organism>
<gene>
    <name evidence="1" type="ORF">H0A75_07490</name>
</gene>
<dbReference type="EMBL" id="JACCHS010000148">
    <property type="protein sequence ID" value="NYT47426.1"/>
    <property type="molecule type" value="Genomic_DNA"/>
</dbReference>
<sequence>MASEPIGNNVVLLIVGWLWKVQSNSKFSEHSIGFYLAYGSVSIENLPVNSRDTGNLVNDADLQ</sequence>
<accession>A0A7Z0MPG9</accession>
<dbReference type="Proteomes" id="UP000537890">
    <property type="component" value="Unassembled WGS sequence"/>
</dbReference>
<evidence type="ECO:0000313" key="1">
    <source>
        <dbReference type="EMBL" id="NYT47426.1"/>
    </source>
</evidence>